<evidence type="ECO:0000313" key="3">
    <source>
        <dbReference type="Proteomes" id="UP000825935"/>
    </source>
</evidence>
<dbReference type="OrthoDB" id="1717578at2759"/>
<dbReference type="AlphaFoldDB" id="A0A8T2R0A2"/>
<proteinExistence type="predicted"/>
<gene>
    <name evidence="2" type="ORF">KP509_31G070000</name>
</gene>
<evidence type="ECO:0000313" key="2">
    <source>
        <dbReference type="EMBL" id="KAH7289320.1"/>
    </source>
</evidence>
<dbReference type="EMBL" id="CM035436">
    <property type="protein sequence ID" value="KAH7289320.1"/>
    <property type="molecule type" value="Genomic_DNA"/>
</dbReference>
<sequence>MEEGAQTIEEVQKLVPSTASVIQQSSDEGQMMQSPGSTVGPNMQSDASSHPTSVPTKPIRVGHEFSQGAAPHRSSPRSPASTISQLQPLSPEAYGGGLYGHDDVDAKAGNGKLIPPARPRSPSSDSQSADGPPTSSPRHIHSPPSTGDRDLDITGQSYIQ</sequence>
<feature type="compositionally biased region" description="Low complexity" evidence="1">
    <location>
        <begin position="69"/>
        <end position="81"/>
    </location>
</feature>
<accession>A0A8T2R0A2</accession>
<organism evidence="2 3">
    <name type="scientific">Ceratopteris richardii</name>
    <name type="common">Triangle waterfern</name>
    <dbReference type="NCBI Taxonomy" id="49495"/>
    <lineage>
        <taxon>Eukaryota</taxon>
        <taxon>Viridiplantae</taxon>
        <taxon>Streptophyta</taxon>
        <taxon>Embryophyta</taxon>
        <taxon>Tracheophyta</taxon>
        <taxon>Polypodiopsida</taxon>
        <taxon>Polypodiidae</taxon>
        <taxon>Polypodiales</taxon>
        <taxon>Pteridineae</taxon>
        <taxon>Pteridaceae</taxon>
        <taxon>Parkerioideae</taxon>
        <taxon>Ceratopteris</taxon>
    </lineage>
</organism>
<keyword evidence="3" id="KW-1185">Reference proteome</keyword>
<reference evidence="2" key="1">
    <citation type="submission" date="2021-08" db="EMBL/GenBank/DDBJ databases">
        <title>WGS assembly of Ceratopteris richardii.</title>
        <authorList>
            <person name="Marchant D.B."/>
            <person name="Chen G."/>
            <person name="Jenkins J."/>
            <person name="Shu S."/>
            <person name="Leebens-Mack J."/>
            <person name="Grimwood J."/>
            <person name="Schmutz J."/>
            <person name="Soltis P."/>
            <person name="Soltis D."/>
            <person name="Chen Z.-H."/>
        </authorList>
    </citation>
    <scope>NUCLEOTIDE SEQUENCE</scope>
    <source>
        <strain evidence="2">Whitten #5841</strain>
        <tissue evidence="2">Leaf</tissue>
    </source>
</reference>
<feature type="compositionally biased region" description="Polar residues" evidence="1">
    <location>
        <begin position="15"/>
        <end position="55"/>
    </location>
</feature>
<feature type="compositionally biased region" description="Low complexity" evidence="1">
    <location>
        <begin position="120"/>
        <end position="133"/>
    </location>
</feature>
<name>A0A8T2R0A2_CERRI</name>
<comment type="caution">
    <text evidence="2">The sequence shown here is derived from an EMBL/GenBank/DDBJ whole genome shotgun (WGS) entry which is preliminary data.</text>
</comment>
<evidence type="ECO:0000256" key="1">
    <source>
        <dbReference type="SAM" id="MobiDB-lite"/>
    </source>
</evidence>
<feature type="region of interest" description="Disordered" evidence="1">
    <location>
        <begin position="1"/>
        <end position="160"/>
    </location>
</feature>
<dbReference type="Proteomes" id="UP000825935">
    <property type="component" value="Chromosome 31"/>
</dbReference>
<protein>
    <submittedName>
        <fullName evidence="2">Uncharacterized protein</fullName>
    </submittedName>
</protein>